<sequence>MKRITLMLAFLFAISWHSEAALFTSESFDSEKLSTLDMNPFDSFEAFQANCTSPQATTSIDEDCVNGVYTINVDVTDMGDATSLTITNDLGAPSIPVTSTGVVSFGPIPVGTVINLVLEHDGDSDCHLDLGSFKDTCPAPNDTLVGAIPITPSAPGTGCDTPTFSHDYGDGSVTDSGLDGSCDGSSTGLDLFYSWTATSPALIWNDGDSNPGIIIRQPDGTEITCESTYASDDTVLSGWNIGDDLIIQIYDFGTAAELVSFCLEELTCPAPSDLVASNITTTVADLSWTSNGGETEWTVIYGDEGFDPLTEGTSIEDNDGTLGVTITGLTASSSYEFYVKANCGPSDESNWTGPFGFATLCPANSSFPLTQNFDGNWSGSPEAPLCWSVINNDNDSYTWTKSASYITPRSGSSTAHGMGNEDDYLISPALDFSATNDMQIRWYDVVESSSQNNTYDVLVSTTNTDVASFTDNLGTFDVTNTEWEEHILDLSAYTGQTIYVAFHQTQSGSTVYGFGIDDVTIEEIPSCLMPENVAVSAPTTTSMDLSWDEEPGATDGYVLYAFAEGADPYSDTPEATETVAAGETTGTISGLNPSTIYNFYVVSDCGTEGTSSFSEPVVVASTVCDATNIPFVQDFESVTTPDLPNCGTLETIGDSNDWKTDTETSYGFNGNVLEYSYTYSSDANTWYFTQGLNLQAGIDYEISYQYGNNSTSYTEKLKVAYGTSPEAASMTENLNDHTITLSGSEIAEVAFTVPADGVYYFGFQAYSVSGQYYLYVDDIQIDLAPACVKPSNLIASNVNGNSFDLDWNAISTETDGYEWFVMASGENPDVDTPIQTGTTGTGVTTVSITGLSETTTYDVYVRTDCGVEGMSDYSDTLTVETTVTCAAPTDLALNETNVTSTSAEFTWTVSASEELGYDWVVMAEGEDPAVDTPIESGTTNPGDTAVTVTGLTAATVYDFYILSNCDANGLSDYEGPESFQTACETFVPDYLEDFSDFLPVCWEEAEDGDFVTGPASYGSGAWTSDGFLNNGSSGAARINLYTDTRKEWLISPAFDLSADGYEVVFDIGITAFSGSADIDMGSDDEVFVLYSTDGTTWIELQSWEAGSEPSNAGETVTIDLTGTTGSNVQFAFYATDGSVDDSEDYNIYIDNFKVRTPLTCSEITDLSVDNISSTEAELSWTDNVETINGYEWYVMVEGEDPTVDTPVATGTTAAGVSTVTVTGLSVDTDYDAYVRGDCDADGLSPLSAPVNFKTNIAAVIVTPGTTESGTYCYENSDFKEWLFESSDGSTLTIEFIQGTLETNFSGGTWDDLMIYDGSDDTGVVLYDSDNPTTTAGELAGLIFTAQSGMMYITLDADGLNSCSSGSETEIIFNVDADVTTGNQDFFSDANFTYYPNPVQSSFEINSTYELEQVVIYNMLGQEVRNISPQSTDVSFDLSDVQAGVYLVKATVEGQTQTFRLIKK</sequence>
<evidence type="ECO:0000313" key="6">
    <source>
        <dbReference type="Proteomes" id="UP000198820"/>
    </source>
</evidence>
<dbReference type="InterPro" id="IPR026444">
    <property type="entry name" value="Secre_tail"/>
</dbReference>
<evidence type="ECO:0000313" key="5">
    <source>
        <dbReference type="EMBL" id="SDZ96967.1"/>
    </source>
</evidence>
<dbReference type="STRING" id="908615.SAMN05421540_102319"/>
<dbReference type="NCBIfam" id="NF038128">
    <property type="entry name" value="choice_anch_J"/>
    <property type="match status" value="2"/>
</dbReference>
<proteinExistence type="predicted"/>
<keyword evidence="6" id="KW-1185">Reference proteome</keyword>
<dbReference type="Pfam" id="PF18962">
    <property type="entry name" value="Por_Secre_tail"/>
    <property type="match status" value="1"/>
</dbReference>
<dbReference type="InterPro" id="IPR036116">
    <property type="entry name" value="FN3_sf"/>
</dbReference>
<dbReference type="EMBL" id="FNQF01000002">
    <property type="protein sequence ID" value="SDZ96967.1"/>
    <property type="molecule type" value="Genomic_DNA"/>
</dbReference>
<name>A0A1H3XC60_9FLAO</name>
<feature type="signal peptide" evidence="3">
    <location>
        <begin position="1"/>
        <end position="20"/>
    </location>
</feature>
<dbReference type="Gene3D" id="2.60.40.10">
    <property type="entry name" value="Immunoglobulins"/>
    <property type="match status" value="5"/>
</dbReference>
<evidence type="ECO:0000256" key="3">
    <source>
        <dbReference type="SAM" id="SignalP"/>
    </source>
</evidence>
<dbReference type="Gene3D" id="2.60.120.200">
    <property type="match status" value="3"/>
</dbReference>
<dbReference type="SUPFAM" id="SSF49899">
    <property type="entry name" value="Concanavalin A-like lectins/glucanases"/>
    <property type="match status" value="1"/>
</dbReference>
<dbReference type="Proteomes" id="UP000198820">
    <property type="component" value="Unassembled WGS sequence"/>
</dbReference>
<feature type="chain" id="PRO_5011547318" evidence="3">
    <location>
        <begin position="21"/>
        <end position="1463"/>
    </location>
</feature>
<evidence type="ECO:0000256" key="2">
    <source>
        <dbReference type="ARBA" id="ARBA00022737"/>
    </source>
</evidence>
<dbReference type="RefSeq" id="WP_093239650.1">
    <property type="nucleotide sequence ID" value="NZ_FNQF01000002.1"/>
</dbReference>
<accession>A0A1H3XC60</accession>
<dbReference type="SUPFAM" id="SSF49265">
    <property type="entry name" value="Fibronectin type III"/>
    <property type="match status" value="4"/>
</dbReference>
<dbReference type="SMART" id="SM00060">
    <property type="entry name" value="FN3"/>
    <property type="match status" value="5"/>
</dbReference>
<dbReference type="Pfam" id="PF00041">
    <property type="entry name" value="fn3"/>
    <property type="match status" value="4"/>
</dbReference>
<dbReference type="PANTHER" id="PTHR46708:SF2">
    <property type="entry name" value="FIBRONECTIN TYPE-III DOMAIN-CONTAINING PROTEIN"/>
    <property type="match status" value="1"/>
</dbReference>
<dbReference type="Pfam" id="PF07675">
    <property type="entry name" value="Cleaved_Adhesin"/>
    <property type="match status" value="2"/>
</dbReference>
<dbReference type="InterPro" id="IPR013320">
    <property type="entry name" value="ConA-like_dom_sf"/>
</dbReference>
<evidence type="ECO:0000259" key="4">
    <source>
        <dbReference type="PROSITE" id="PS50853"/>
    </source>
</evidence>
<keyword evidence="1 3" id="KW-0732">Signal</keyword>
<feature type="domain" description="Fibronectin type-III" evidence="4">
    <location>
        <begin position="789"/>
        <end position="884"/>
    </location>
</feature>
<dbReference type="InterPro" id="IPR003961">
    <property type="entry name" value="FN3_dom"/>
</dbReference>
<dbReference type="InterPro" id="IPR013783">
    <property type="entry name" value="Ig-like_fold"/>
</dbReference>
<dbReference type="GO" id="GO:0004553">
    <property type="term" value="F:hydrolase activity, hydrolyzing O-glycosyl compounds"/>
    <property type="evidence" value="ECO:0007669"/>
    <property type="project" value="UniProtKB-ARBA"/>
</dbReference>
<dbReference type="PROSITE" id="PS50853">
    <property type="entry name" value="FN3"/>
    <property type="match status" value="5"/>
</dbReference>
<protein>
    <submittedName>
        <fullName evidence="5">Por secretion system C-terminal sorting domain-containing protein</fullName>
    </submittedName>
</protein>
<dbReference type="InterPro" id="IPR050991">
    <property type="entry name" value="ECM_Regulatory_Proteins"/>
</dbReference>
<feature type="domain" description="Fibronectin type-III" evidence="4">
    <location>
        <begin position="529"/>
        <end position="625"/>
    </location>
</feature>
<dbReference type="InterPro" id="IPR011628">
    <property type="entry name" value="Cleaved_adhesin"/>
</dbReference>
<dbReference type="PANTHER" id="PTHR46708">
    <property type="entry name" value="TENASCIN"/>
    <property type="match status" value="1"/>
</dbReference>
<feature type="domain" description="Fibronectin type-III" evidence="4">
    <location>
        <begin position="270"/>
        <end position="363"/>
    </location>
</feature>
<dbReference type="NCBIfam" id="TIGR04183">
    <property type="entry name" value="Por_Secre_tail"/>
    <property type="match status" value="1"/>
</dbReference>
<evidence type="ECO:0000256" key="1">
    <source>
        <dbReference type="ARBA" id="ARBA00022729"/>
    </source>
</evidence>
<keyword evidence="2" id="KW-0677">Repeat</keyword>
<dbReference type="GO" id="GO:0005975">
    <property type="term" value="P:carbohydrate metabolic process"/>
    <property type="evidence" value="ECO:0007669"/>
    <property type="project" value="UniProtKB-ARBA"/>
</dbReference>
<dbReference type="CDD" id="cd00063">
    <property type="entry name" value="FN3"/>
    <property type="match status" value="4"/>
</dbReference>
<feature type="domain" description="Fibronectin type-III" evidence="4">
    <location>
        <begin position="1162"/>
        <end position="1257"/>
    </location>
</feature>
<organism evidence="5 6">
    <name type="scientific">Psychroflexus halocasei</name>
    <dbReference type="NCBI Taxonomy" id="908615"/>
    <lineage>
        <taxon>Bacteria</taxon>
        <taxon>Pseudomonadati</taxon>
        <taxon>Bacteroidota</taxon>
        <taxon>Flavobacteriia</taxon>
        <taxon>Flavobacteriales</taxon>
        <taxon>Flavobacteriaceae</taxon>
        <taxon>Psychroflexus</taxon>
    </lineage>
</organism>
<reference evidence="5 6" key="1">
    <citation type="submission" date="2016-10" db="EMBL/GenBank/DDBJ databases">
        <authorList>
            <person name="de Groot N.N."/>
        </authorList>
    </citation>
    <scope>NUCLEOTIDE SEQUENCE [LARGE SCALE GENOMIC DNA]</scope>
    <source>
        <strain evidence="5 6">DSM 23581</strain>
    </source>
</reference>
<feature type="domain" description="Fibronectin type-III" evidence="4">
    <location>
        <begin position="887"/>
        <end position="984"/>
    </location>
</feature>
<gene>
    <name evidence="5" type="ORF">SAMN05421540_102319</name>
</gene>